<gene>
    <name evidence="3" type="primary">LOC100192847</name>
    <name evidence="2" type="ORF">ZEAMMB73_Zm00001d016180</name>
</gene>
<reference evidence="2" key="2">
    <citation type="submission" date="2015-12" db="EMBL/GenBank/DDBJ databases">
        <title>Update maize B73 reference genome by single molecule sequencing technologies.</title>
        <authorList>
            <consortium name="Maize Genome Sequencing Project"/>
            <person name="Ware D."/>
        </authorList>
    </citation>
    <scope>NUCLEOTIDE SEQUENCE</scope>
    <source>
        <tissue evidence="2">Seedling</tissue>
    </source>
</reference>
<accession>A0A1D6H653</accession>
<feature type="region of interest" description="Disordered" evidence="1">
    <location>
        <begin position="350"/>
        <end position="369"/>
    </location>
</feature>
<evidence type="ECO:0000313" key="4">
    <source>
        <dbReference type="Proteomes" id="UP000007305"/>
    </source>
</evidence>
<evidence type="ECO:0000256" key="1">
    <source>
        <dbReference type="SAM" id="MobiDB-lite"/>
    </source>
</evidence>
<dbReference type="ExpressionAtlas" id="A0A1D6H653">
    <property type="expression patterns" value="baseline and differential"/>
</dbReference>
<evidence type="ECO:0000313" key="2">
    <source>
        <dbReference type="EMBL" id="AQK70272.1"/>
    </source>
</evidence>
<dbReference type="eggNOG" id="ENOG502QR7V">
    <property type="taxonomic scope" value="Eukaryota"/>
</dbReference>
<name>A0A1D6H653_MAIZE</name>
<reference evidence="3" key="3">
    <citation type="submission" date="2019-07" db="EMBL/GenBank/DDBJ databases">
        <authorList>
            <person name="Seetharam A."/>
            <person name="Woodhouse M."/>
            <person name="Cannon E."/>
        </authorList>
    </citation>
    <scope>NUCLEOTIDE SEQUENCE [LARGE SCALE GENOMIC DNA]</scope>
    <source>
        <strain evidence="3">cv. B73</strain>
    </source>
</reference>
<reference evidence="3" key="4">
    <citation type="submission" date="2021-05" db="UniProtKB">
        <authorList>
            <consortium name="EnsemblPlants"/>
        </authorList>
    </citation>
    <scope>IDENTIFICATION</scope>
    <source>
        <strain evidence="3">cv. B73</strain>
    </source>
</reference>
<proteinExistence type="predicted"/>
<sequence>MPSWKPLAGGKLKKPLTDKQRAAAEQRLSHLRAHLILRSLDSPAGGARSLPPPQEAALDALGLLIFFRLDLQSGAPRPDLIAPLVAYYDRVCKRSFVRGVRVGVSRHHIIRALCLPSKPASAAPAPADVDPAAVVAAVMQLLQDYVLLPFQGDDRCILPQQVAAAEQMVREGAAHRVDWGELIWGLVEKEMLELPKREDWVCYYGPHLQRLIYAQKPHLLELVEEGPVQEPSANVDLKRKSMVELEQGDGDREAGNNVKSKSLNDSESGKAGARNDGLDELELADAVTRNKVMGEFGLGDVDARKNSIVKLEVVDEDARCKCLNEIQAVDAINNNIVELDAANEDARCKSLNDESEPVEEDVKGPSFDDMNTVDEHVDGTNTDGSCLGFVAVEAVPAVNVEPDVVPDYPVIPTASPTNIKRLKTFHKPSTNTKSNIGQNFSRLLEEHPKIAYDICNGPINMYKCTKKLLECGFTGKVLHIAIKILKEDWEARQIFMALDRSESVTFISNAVGDYS</sequence>
<dbReference type="PaxDb" id="4577-GRMZM2G106338_P01"/>
<dbReference type="Proteomes" id="UP000007305">
    <property type="component" value="Chromosome 5"/>
</dbReference>
<dbReference type="RefSeq" id="NP_001351475.1">
    <property type="nucleotide sequence ID" value="NM_001364546.1"/>
</dbReference>
<evidence type="ECO:0000313" key="3">
    <source>
        <dbReference type="EnsemblPlants" id="Zm00001eb238760_P001"/>
    </source>
</evidence>
<keyword evidence="4" id="KW-1185">Reference proteome</keyword>
<dbReference type="EnsemblPlants" id="Zm00001eb238760_T001">
    <property type="protein sequence ID" value="Zm00001eb238760_P001"/>
    <property type="gene ID" value="Zm00001eb238760"/>
</dbReference>
<dbReference type="EMBL" id="CM000781">
    <property type="protein sequence ID" value="AQK70272.1"/>
    <property type="molecule type" value="Genomic_DNA"/>
</dbReference>
<dbReference type="PANTHER" id="PTHR10004">
    <property type="entry name" value="OS06G0538200 PROTEIN"/>
    <property type="match status" value="1"/>
</dbReference>
<dbReference type="OrthoDB" id="1935530at2759"/>
<reference evidence="4" key="1">
    <citation type="journal article" date="2009" name="Science">
        <title>The B73 maize genome: complexity, diversity, and dynamics.</title>
        <authorList>
            <person name="Schnable P.S."/>
            <person name="Ware D."/>
            <person name="Fulton R.S."/>
            <person name="Stein J.C."/>
            <person name="Wei F."/>
            <person name="Pasternak S."/>
            <person name="Liang C."/>
            <person name="Zhang J."/>
            <person name="Fulton L."/>
            <person name="Graves T.A."/>
            <person name="Minx P."/>
            <person name="Reily A.D."/>
            <person name="Courtney L."/>
            <person name="Kruchowski S.S."/>
            <person name="Tomlinson C."/>
            <person name="Strong C."/>
            <person name="Delehaunty K."/>
            <person name="Fronick C."/>
            <person name="Courtney B."/>
            <person name="Rock S.M."/>
            <person name="Belter E."/>
            <person name="Du F."/>
            <person name="Kim K."/>
            <person name="Abbott R.M."/>
            <person name="Cotton M."/>
            <person name="Levy A."/>
            <person name="Marchetto P."/>
            <person name="Ochoa K."/>
            <person name="Jackson S.M."/>
            <person name="Gillam B."/>
            <person name="Chen W."/>
            <person name="Yan L."/>
            <person name="Higginbotham J."/>
            <person name="Cardenas M."/>
            <person name="Waligorski J."/>
            <person name="Applebaum E."/>
            <person name="Phelps L."/>
            <person name="Falcone J."/>
            <person name="Kanchi K."/>
            <person name="Thane T."/>
            <person name="Scimone A."/>
            <person name="Thane N."/>
            <person name="Henke J."/>
            <person name="Wang T."/>
            <person name="Ruppert J."/>
            <person name="Shah N."/>
            <person name="Rotter K."/>
            <person name="Hodges J."/>
            <person name="Ingenthron E."/>
            <person name="Cordes M."/>
            <person name="Kohlberg S."/>
            <person name="Sgro J."/>
            <person name="Delgado B."/>
            <person name="Mead K."/>
            <person name="Chinwalla A."/>
            <person name="Leonard S."/>
            <person name="Crouse K."/>
            <person name="Collura K."/>
            <person name="Kudrna D."/>
            <person name="Currie J."/>
            <person name="He R."/>
            <person name="Angelova A."/>
            <person name="Rajasekar S."/>
            <person name="Mueller T."/>
            <person name="Lomeli R."/>
            <person name="Scara G."/>
            <person name="Ko A."/>
            <person name="Delaney K."/>
            <person name="Wissotski M."/>
            <person name="Lopez G."/>
            <person name="Campos D."/>
            <person name="Braidotti M."/>
            <person name="Ashley E."/>
            <person name="Golser W."/>
            <person name="Kim H."/>
            <person name="Lee S."/>
            <person name="Lin J."/>
            <person name="Dujmic Z."/>
            <person name="Kim W."/>
            <person name="Talag J."/>
            <person name="Zuccolo A."/>
            <person name="Fan C."/>
            <person name="Sebastian A."/>
            <person name="Kramer M."/>
            <person name="Spiegel L."/>
            <person name="Nascimento L."/>
            <person name="Zutavern T."/>
            <person name="Miller B."/>
            <person name="Ambroise C."/>
            <person name="Muller S."/>
            <person name="Spooner W."/>
            <person name="Narechania A."/>
            <person name="Ren L."/>
            <person name="Wei S."/>
            <person name="Kumari S."/>
            <person name="Faga B."/>
            <person name="Levy M.J."/>
            <person name="McMahan L."/>
            <person name="Van Buren P."/>
            <person name="Vaughn M.W."/>
            <person name="Ying K."/>
            <person name="Yeh C.-T."/>
            <person name="Emrich S.J."/>
            <person name="Jia Y."/>
            <person name="Kalyanaraman A."/>
            <person name="Hsia A.-P."/>
            <person name="Barbazuk W.B."/>
            <person name="Baucom R.S."/>
            <person name="Brutnell T.P."/>
            <person name="Carpita N.C."/>
            <person name="Chaparro C."/>
            <person name="Chia J.-M."/>
            <person name="Deragon J.-M."/>
            <person name="Estill J.C."/>
            <person name="Fu Y."/>
            <person name="Jeddeloh J.A."/>
            <person name="Han Y."/>
            <person name="Lee H."/>
            <person name="Li P."/>
            <person name="Lisch D.R."/>
            <person name="Liu S."/>
            <person name="Liu Z."/>
            <person name="Nagel D.H."/>
            <person name="McCann M.C."/>
            <person name="SanMiguel P."/>
            <person name="Myers A.M."/>
            <person name="Nettleton D."/>
            <person name="Nguyen J."/>
            <person name="Penning B.W."/>
            <person name="Ponnala L."/>
            <person name="Schneider K.L."/>
            <person name="Schwartz D.C."/>
            <person name="Sharma A."/>
            <person name="Soderlund C."/>
            <person name="Springer N.M."/>
            <person name="Sun Q."/>
            <person name="Wang H."/>
            <person name="Waterman M."/>
            <person name="Westerman R."/>
            <person name="Wolfgruber T.K."/>
            <person name="Yang L."/>
            <person name="Yu Y."/>
            <person name="Zhang L."/>
            <person name="Zhou S."/>
            <person name="Zhu Q."/>
            <person name="Bennetzen J.L."/>
            <person name="Dawe R.K."/>
            <person name="Jiang J."/>
            <person name="Jiang N."/>
            <person name="Presting G.G."/>
            <person name="Wessler S.R."/>
            <person name="Aluru S."/>
            <person name="Martienssen R.A."/>
            <person name="Clifton S.W."/>
            <person name="McCombie W.R."/>
            <person name="Wing R.A."/>
            <person name="Wilson R.K."/>
        </authorList>
    </citation>
    <scope>NUCLEOTIDE SEQUENCE [LARGE SCALE GENOMIC DNA]</scope>
    <source>
        <strain evidence="4">cv. B73</strain>
    </source>
</reference>
<organism evidence="2">
    <name type="scientific">Zea mays</name>
    <name type="common">Maize</name>
    <dbReference type="NCBI Taxonomy" id="4577"/>
    <lineage>
        <taxon>Eukaryota</taxon>
        <taxon>Viridiplantae</taxon>
        <taxon>Streptophyta</taxon>
        <taxon>Embryophyta</taxon>
        <taxon>Tracheophyta</taxon>
        <taxon>Spermatophyta</taxon>
        <taxon>Magnoliopsida</taxon>
        <taxon>Liliopsida</taxon>
        <taxon>Poales</taxon>
        <taxon>Poaceae</taxon>
        <taxon>PACMAD clade</taxon>
        <taxon>Panicoideae</taxon>
        <taxon>Andropogonodae</taxon>
        <taxon>Andropogoneae</taxon>
        <taxon>Tripsacinae</taxon>
        <taxon>Zea</taxon>
    </lineage>
</organism>
<feature type="region of interest" description="Disordered" evidence="1">
    <location>
        <begin position="246"/>
        <end position="276"/>
    </location>
</feature>
<protein>
    <submittedName>
        <fullName evidence="2 3">Uncharacterized protein</fullName>
    </submittedName>
</protein>
<dbReference type="AlphaFoldDB" id="A0A1D6H653"/>
<dbReference type="Gramene" id="Zm00001eb238760_T001">
    <property type="protein sequence ID" value="Zm00001eb238760_P001"/>
    <property type="gene ID" value="Zm00001eb238760"/>
</dbReference>
<dbReference type="GeneID" id="100192847"/>
<dbReference type="PANTHER" id="PTHR10004:SF8">
    <property type="entry name" value="OS06G0538200 PROTEIN"/>
    <property type="match status" value="1"/>
</dbReference>
<dbReference type="KEGG" id="zma:100192847"/>